<protein>
    <submittedName>
        <fullName evidence="2">Putative lipoprotein</fullName>
    </submittedName>
</protein>
<keyword evidence="2" id="KW-0449">Lipoprotein</keyword>
<keyword evidence="3" id="KW-1185">Reference proteome</keyword>
<dbReference type="AlphaFoldDB" id="A0A085VZB1"/>
<accession>A0A085VZB1</accession>
<dbReference type="OrthoDB" id="5515426at2"/>
<gene>
    <name evidence="2" type="ORF">DB31_4687</name>
</gene>
<dbReference type="EMBL" id="JMCB01000028">
    <property type="protein sequence ID" value="KFE60774.1"/>
    <property type="molecule type" value="Genomic_DNA"/>
</dbReference>
<comment type="caution">
    <text evidence="2">The sequence shown here is derived from an EMBL/GenBank/DDBJ whole genome shotgun (WGS) entry which is preliminary data.</text>
</comment>
<name>A0A085VZB1_9BACT</name>
<sequence length="116" mass="11341">MKKAILSAVAASSLVACTSVESAVVSGAEIAANGGEAVAVVQANALGLTAIFHIVDLVQSDLDTVVNKLLVAEAKAMGASKLDLKGAGTTPRHGLYALAGGIIGVTQSSAVGVAVK</sequence>
<feature type="chain" id="PRO_5001799116" evidence="1">
    <location>
        <begin position="23"/>
        <end position="116"/>
    </location>
</feature>
<proteinExistence type="predicted"/>
<evidence type="ECO:0000256" key="1">
    <source>
        <dbReference type="SAM" id="SignalP"/>
    </source>
</evidence>
<evidence type="ECO:0000313" key="2">
    <source>
        <dbReference type="EMBL" id="KFE60774.1"/>
    </source>
</evidence>
<evidence type="ECO:0000313" key="3">
    <source>
        <dbReference type="Proteomes" id="UP000028725"/>
    </source>
</evidence>
<dbReference type="STRING" id="394096.DB31_4687"/>
<dbReference type="Proteomes" id="UP000028725">
    <property type="component" value="Unassembled WGS sequence"/>
</dbReference>
<keyword evidence="1" id="KW-0732">Signal</keyword>
<dbReference type="PROSITE" id="PS51257">
    <property type="entry name" value="PROKAR_LIPOPROTEIN"/>
    <property type="match status" value="1"/>
</dbReference>
<dbReference type="RefSeq" id="WP_044198759.1">
    <property type="nucleotide sequence ID" value="NZ_JMCB01000028.1"/>
</dbReference>
<feature type="signal peptide" evidence="1">
    <location>
        <begin position="1"/>
        <end position="22"/>
    </location>
</feature>
<organism evidence="2 3">
    <name type="scientific">Hyalangium minutum</name>
    <dbReference type="NCBI Taxonomy" id="394096"/>
    <lineage>
        <taxon>Bacteria</taxon>
        <taxon>Pseudomonadati</taxon>
        <taxon>Myxococcota</taxon>
        <taxon>Myxococcia</taxon>
        <taxon>Myxococcales</taxon>
        <taxon>Cystobacterineae</taxon>
        <taxon>Archangiaceae</taxon>
        <taxon>Hyalangium</taxon>
    </lineage>
</organism>
<reference evidence="2 3" key="1">
    <citation type="submission" date="2014-04" db="EMBL/GenBank/DDBJ databases">
        <title>Genome assembly of Hyalangium minutum DSM 14724.</title>
        <authorList>
            <person name="Sharma G."/>
            <person name="Subramanian S."/>
        </authorList>
    </citation>
    <scope>NUCLEOTIDE SEQUENCE [LARGE SCALE GENOMIC DNA]</scope>
    <source>
        <strain evidence="2 3">DSM 14724</strain>
    </source>
</reference>
<dbReference type="PATRIC" id="fig|394096.3.peg.8419"/>